<keyword evidence="4" id="KW-1185">Reference proteome</keyword>
<gene>
    <name evidence="3" type="ORF">O9K51_09169</name>
</gene>
<dbReference type="GO" id="GO:0008233">
    <property type="term" value="F:peptidase activity"/>
    <property type="evidence" value="ECO:0007669"/>
    <property type="project" value="UniProtKB-KW"/>
</dbReference>
<name>A0AB34FIV0_9HYPO</name>
<feature type="compositionally biased region" description="Acidic residues" evidence="2">
    <location>
        <begin position="248"/>
        <end position="257"/>
    </location>
</feature>
<dbReference type="EMBL" id="JAQHRD010000008">
    <property type="protein sequence ID" value="KAJ6438576.1"/>
    <property type="molecule type" value="Genomic_DNA"/>
</dbReference>
<feature type="region of interest" description="Disordered" evidence="2">
    <location>
        <begin position="746"/>
        <end position="787"/>
    </location>
</feature>
<feature type="region of interest" description="Disordered" evidence="2">
    <location>
        <begin position="37"/>
        <end position="456"/>
    </location>
</feature>
<feature type="compositionally biased region" description="Acidic residues" evidence="2">
    <location>
        <begin position="751"/>
        <end position="770"/>
    </location>
</feature>
<feature type="compositionally biased region" description="Polar residues" evidence="2">
    <location>
        <begin position="198"/>
        <end position="207"/>
    </location>
</feature>
<feature type="compositionally biased region" description="Polar residues" evidence="2">
    <location>
        <begin position="160"/>
        <end position="176"/>
    </location>
</feature>
<feature type="region of interest" description="Disordered" evidence="2">
    <location>
        <begin position="855"/>
        <end position="900"/>
    </location>
</feature>
<feature type="compositionally biased region" description="Polar residues" evidence="2">
    <location>
        <begin position="321"/>
        <end position="333"/>
    </location>
</feature>
<feature type="region of interest" description="Disordered" evidence="2">
    <location>
        <begin position="1"/>
        <end position="24"/>
    </location>
</feature>
<feature type="compositionally biased region" description="Polar residues" evidence="2">
    <location>
        <begin position="128"/>
        <end position="148"/>
    </location>
</feature>
<sequence>MAEPSSSHAANGSDPEASESAPETRIALSLLHLQRQVAGEQIHTSDSNTAQSQEVNSPGAPASENCAMSGSPGPLQFQFLGGASVSSDESSRGSDTTENGDAAIGGSAEERSATLPLNDDAASESPMEDQSATPSLNGETSESGSDGQNAVDDGIEERTATPTPNDEGSEAGSDNQGVMDDDIEDPTITPDANDETSEASLDNQSAMNDDIEHQSTTSSLNDEVPEAAPGDDSAMDDDIEDRSTTPSPDDEASEAGSEDQRAMDDDIEDRNSPDSQETMDEVNSQATCESSQTIRLDTPTSETPSISTSAPSSPMIKIEESSANGVLTESSLNRLGRSKKRHRGKDHEDEAAKRRRKRNKKNQRRNRHGLTINTNARQQSRSNAPAATQRREATTIANGLPTPPSARVAGGAHGGAPDASDPNPDWEIPSDGNARRVHEPFIPNPDDDEKHDADASREQNLRVAWLKSQGIEAKSCAKQAVKSTLARQREAEERAAEEARLQAERDREEAERLEVLFRSSLMRLPVDIRLQIWRLLFIADKPILVYRNWTMTYRRNVDVRNSGRYAGRRTVRRAAADQACGLPALGVLRTCKAFRDEAIPVLYGENTFCYRLRDCKLQLADLDAINTMGDAGADLVPDPHAYNGDGDSDYEEGEPAGGSNSRRMRRQQQQQQQARRGQQAEKPHIYVREYYSHFRRLAIEAEPNRFSESTKRAMAQAINVFAPRGNGVDTVRPHLKSLVLRVTPLKMVPDDHDEDEDADGGAGNDEDDENRSDSEGGGQGGGSAFDDGPRYTFVDFFQPGSPVMEAVENLRCDLFRLHLMCMYRDGSNVKVGFTFTIDRALEMVLRSVREGAKRRQALRAAREQRDQQQNQHRPQQRRQHQHRRRQQQQQPLLPRDYWPRDTPMQMVRRARVRHSWRMMKELGARVAYVCREHVRGTTDGEWGFLESLTGLDGANAGV</sequence>
<comment type="caution">
    <text evidence="3">The sequence shown here is derived from an EMBL/GenBank/DDBJ whole genome shotgun (WGS) entry which is preliminary data.</text>
</comment>
<feature type="compositionally biased region" description="Basic residues" evidence="2">
    <location>
        <begin position="874"/>
        <end position="886"/>
    </location>
</feature>
<dbReference type="AlphaFoldDB" id="A0AB34FIV0"/>
<dbReference type="GO" id="GO:0006508">
    <property type="term" value="P:proteolysis"/>
    <property type="evidence" value="ECO:0007669"/>
    <property type="project" value="UniProtKB-KW"/>
</dbReference>
<evidence type="ECO:0000256" key="2">
    <source>
        <dbReference type="SAM" id="MobiDB-lite"/>
    </source>
</evidence>
<keyword evidence="3" id="KW-0645">Protease</keyword>
<evidence type="ECO:0000256" key="1">
    <source>
        <dbReference type="SAM" id="Coils"/>
    </source>
</evidence>
<protein>
    <submittedName>
        <fullName evidence="3">Sentrin-specific protease</fullName>
    </submittedName>
</protein>
<accession>A0AB34FIV0</accession>
<proteinExistence type="predicted"/>
<feature type="compositionally biased region" description="Basic residues" evidence="2">
    <location>
        <begin position="353"/>
        <end position="368"/>
    </location>
</feature>
<feature type="compositionally biased region" description="Polar residues" evidence="2">
    <location>
        <begin position="371"/>
        <end position="386"/>
    </location>
</feature>
<feature type="compositionally biased region" description="Low complexity" evidence="2">
    <location>
        <begin position="298"/>
        <end position="314"/>
    </location>
</feature>
<evidence type="ECO:0000313" key="3">
    <source>
        <dbReference type="EMBL" id="KAJ6438576.1"/>
    </source>
</evidence>
<feature type="compositionally biased region" description="Polar residues" evidence="2">
    <location>
        <begin position="1"/>
        <end position="10"/>
    </location>
</feature>
<feature type="compositionally biased region" description="Polar residues" evidence="2">
    <location>
        <begin position="42"/>
        <end position="56"/>
    </location>
</feature>
<reference evidence="3" key="1">
    <citation type="submission" date="2023-01" db="EMBL/GenBank/DDBJ databases">
        <title>The growth and conidiation of Purpureocillium lavendulum are regulated by nitrogen source and histone H3K14 acetylation.</title>
        <authorList>
            <person name="Tang P."/>
            <person name="Han J."/>
            <person name="Zhang C."/>
            <person name="Tang P."/>
            <person name="Qi F."/>
            <person name="Zhang K."/>
            <person name="Liang L."/>
        </authorList>
    </citation>
    <scope>NUCLEOTIDE SEQUENCE</scope>
    <source>
        <strain evidence="3">YMF1.00683</strain>
    </source>
</reference>
<feature type="compositionally biased region" description="Low complexity" evidence="2">
    <location>
        <begin position="667"/>
        <end position="677"/>
    </location>
</feature>
<feature type="coiled-coil region" evidence="1">
    <location>
        <begin position="482"/>
        <end position="516"/>
    </location>
</feature>
<dbReference type="Proteomes" id="UP001163105">
    <property type="component" value="Unassembled WGS sequence"/>
</dbReference>
<feature type="region of interest" description="Disordered" evidence="2">
    <location>
        <begin position="633"/>
        <end position="682"/>
    </location>
</feature>
<organism evidence="3 4">
    <name type="scientific">Purpureocillium lavendulum</name>
    <dbReference type="NCBI Taxonomy" id="1247861"/>
    <lineage>
        <taxon>Eukaryota</taxon>
        <taxon>Fungi</taxon>
        <taxon>Dikarya</taxon>
        <taxon>Ascomycota</taxon>
        <taxon>Pezizomycotina</taxon>
        <taxon>Sordariomycetes</taxon>
        <taxon>Hypocreomycetidae</taxon>
        <taxon>Hypocreales</taxon>
        <taxon>Ophiocordycipitaceae</taxon>
        <taxon>Purpureocillium</taxon>
    </lineage>
</organism>
<keyword evidence="3" id="KW-0378">Hydrolase</keyword>
<feature type="compositionally biased region" description="Basic and acidic residues" evidence="2">
    <location>
        <begin position="258"/>
        <end position="272"/>
    </location>
</feature>
<evidence type="ECO:0000313" key="4">
    <source>
        <dbReference type="Proteomes" id="UP001163105"/>
    </source>
</evidence>
<feature type="compositionally biased region" description="Polar residues" evidence="2">
    <location>
        <begin position="273"/>
        <end position="295"/>
    </location>
</feature>
<keyword evidence="1" id="KW-0175">Coiled coil</keyword>